<dbReference type="EMBL" id="CM047587">
    <property type="protein sequence ID" value="KAI9907198.1"/>
    <property type="molecule type" value="Genomic_DNA"/>
</dbReference>
<evidence type="ECO:0000313" key="1">
    <source>
        <dbReference type="EMBL" id="KAI9907198.1"/>
    </source>
</evidence>
<gene>
    <name evidence="1" type="ORF">PsorP6_004343</name>
</gene>
<dbReference type="Proteomes" id="UP001163321">
    <property type="component" value="Chromosome 8"/>
</dbReference>
<organism evidence="1 2">
    <name type="scientific">Peronosclerospora sorghi</name>
    <dbReference type="NCBI Taxonomy" id="230839"/>
    <lineage>
        <taxon>Eukaryota</taxon>
        <taxon>Sar</taxon>
        <taxon>Stramenopiles</taxon>
        <taxon>Oomycota</taxon>
        <taxon>Peronosporomycetes</taxon>
        <taxon>Peronosporales</taxon>
        <taxon>Peronosporaceae</taxon>
        <taxon>Peronosclerospora</taxon>
    </lineage>
</organism>
<protein>
    <submittedName>
        <fullName evidence="1">Uncharacterized protein</fullName>
    </submittedName>
</protein>
<keyword evidence="2" id="KW-1185">Reference proteome</keyword>
<sequence length="767" mass="86219">MSYCTELASVADSSPLLKSLQAETNKEKYPSSSSSIVKIRPTLVHYIVNGRVWYVIRSKAPIADATEYNNKAIGVNRKLLVAVVDGNVWIVTLSHSEPTACALIPEVRLEHSDDKGSTKMVQWFCQLPGVQSVEYIAVQMTSHILMRSLVAPSTLFVSTKKSSKSKHSRHELLELTELEGDQSTCSLLLIGQEIQHLHLLQKLFPDVANFTQVGAILQGDRDGNVRFSLIYYTETKVSTIRSGILLDLEEQVQLIVPCTISKPAANASLSAFEILLFIGTQGRVQVMHTTNGHSIEPQSLRKLELGRAIQSIVFLNELQVFVLCSKGSVFAFRWADLLQRIETSQSKDSWKTSSIRMERLPFQPGVMRIATNDHSQNLMILFASGRVMTIEKSSLYEKITHMLSLPATESYEKESSSVQKPMNEVKIRTLLQNIAHTSAESSALRSQSQKIDHQLKVLHSAFELLRRIETQGNQCISLDPEMLARQDQGFMSISCSIAFCPGGNWYQDKKESETKSVGLQPSRQKDLFSFAIPVLRDRQILFAQLSEPVEEETPTNQVAIQSAFRQDHDRFMPTGRKICREGASLSPLWSGAQWWTALADHAHKNASFATLWSKIAAPLGSRLTVSPPSRFVVTVPYFFSIEDEDDEDELGHSEKDRVEKMVAFLRQLLNVHKDQVPRLCRSCRTQHEKLWIVLRSCSGSLILLRFTPSEEHQQSVDISIQCSDLADLSAVRIRLAYLVDQVDFPSLKTLWFCVDESASVGDDQHLE</sequence>
<evidence type="ECO:0000313" key="2">
    <source>
        <dbReference type="Proteomes" id="UP001163321"/>
    </source>
</evidence>
<comment type="caution">
    <text evidence="1">The sequence shown here is derived from an EMBL/GenBank/DDBJ whole genome shotgun (WGS) entry which is preliminary data.</text>
</comment>
<accession>A0ACC0VMU4</accession>
<reference evidence="1 2" key="1">
    <citation type="journal article" date="2022" name="bioRxiv">
        <title>The genome of the oomycete Peronosclerospora sorghi, a cosmopolitan pathogen of maize and sorghum, is inflated with dispersed pseudogenes.</title>
        <authorList>
            <person name="Fletcher K."/>
            <person name="Martin F."/>
            <person name="Isakeit T."/>
            <person name="Cavanaugh K."/>
            <person name="Magill C."/>
            <person name="Michelmore R."/>
        </authorList>
    </citation>
    <scope>NUCLEOTIDE SEQUENCE [LARGE SCALE GENOMIC DNA]</scope>
    <source>
        <strain evidence="1">P6</strain>
    </source>
</reference>
<name>A0ACC0VMU4_9STRA</name>
<proteinExistence type="predicted"/>